<keyword evidence="1" id="KW-0472">Membrane</keyword>
<name>A0A841FVD7_9ACTN</name>
<evidence type="ECO:0000256" key="1">
    <source>
        <dbReference type="SAM" id="Phobius"/>
    </source>
</evidence>
<dbReference type="RefSeq" id="WP_184790306.1">
    <property type="nucleotide sequence ID" value="NZ_BONT01000093.1"/>
</dbReference>
<organism evidence="2 3">
    <name type="scientific">Phytomonospora endophytica</name>
    <dbReference type="NCBI Taxonomy" id="714109"/>
    <lineage>
        <taxon>Bacteria</taxon>
        <taxon>Bacillati</taxon>
        <taxon>Actinomycetota</taxon>
        <taxon>Actinomycetes</taxon>
        <taxon>Micromonosporales</taxon>
        <taxon>Micromonosporaceae</taxon>
        <taxon>Phytomonospora</taxon>
    </lineage>
</organism>
<dbReference type="Proteomes" id="UP000548476">
    <property type="component" value="Unassembled WGS sequence"/>
</dbReference>
<keyword evidence="1" id="KW-1133">Transmembrane helix</keyword>
<reference evidence="2 3" key="1">
    <citation type="submission" date="2020-08" db="EMBL/GenBank/DDBJ databases">
        <title>Genomic Encyclopedia of Type Strains, Phase IV (KMG-IV): sequencing the most valuable type-strain genomes for metagenomic binning, comparative biology and taxonomic classification.</title>
        <authorList>
            <person name="Goeker M."/>
        </authorList>
    </citation>
    <scope>NUCLEOTIDE SEQUENCE [LARGE SCALE GENOMIC DNA]</scope>
    <source>
        <strain evidence="2 3">YIM 65646</strain>
    </source>
</reference>
<keyword evidence="3" id="KW-1185">Reference proteome</keyword>
<protein>
    <submittedName>
        <fullName evidence="2">Uncharacterized protein</fullName>
    </submittedName>
</protein>
<sequence>MLLRTRVLAATIVGLFFLIGNAYSGAVLVTLTSERVPAYLADCSGFLWGDCEGTWTLPDGTEETGYITGPHRSDEGETVRVQAGPLGAYSGGWATNWPRLIIGATVDVALLATVVIVLLVVVRGRAQLRRFDVDTATGQVVWRVDRQGVRDRRGTRLWFAHREKRVLTELRPPGGTAWYRLRREESGSVLPQARLSGNGAVVTVHVAHADGRPLGQVRSAAGTKLTVSIRGPDGAERARAVHSGGLGSSWEITGVDGTRLAYAVIGLGGRLVRFEAHTPEEARMLIAVFLLESDRLMTASTMSS</sequence>
<accession>A0A841FVD7</accession>
<comment type="caution">
    <text evidence="2">The sequence shown here is derived from an EMBL/GenBank/DDBJ whole genome shotgun (WGS) entry which is preliminary data.</text>
</comment>
<evidence type="ECO:0000313" key="2">
    <source>
        <dbReference type="EMBL" id="MBB6037492.1"/>
    </source>
</evidence>
<gene>
    <name evidence="2" type="ORF">HNR73_005368</name>
</gene>
<dbReference type="EMBL" id="JACHGT010000012">
    <property type="protein sequence ID" value="MBB6037492.1"/>
    <property type="molecule type" value="Genomic_DNA"/>
</dbReference>
<keyword evidence="1" id="KW-0812">Transmembrane</keyword>
<dbReference type="AlphaFoldDB" id="A0A841FVD7"/>
<feature type="transmembrane region" description="Helical" evidence="1">
    <location>
        <begin position="100"/>
        <end position="122"/>
    </location>
</feature>
<proteinExistence type="predicted"/>
<evidence type="ECO:0000313" key="3">
    <source>
        <dbReference type="Proteomes" id="UP000548476"/>
    </source>
</evidence>